<keyword evidence="2 5" id="KW-0812">Transmembrane</keyword>
<feature type="transmembrane region" description="Helical" evidence="5">
    <location>
        <begin position="159"/>
        <end position="178"/>
    </location>
</feature>
<protein>
    <recommendedName>
        <fullName evidence="5">Protein-S-isoprenylcysteine O-methyltransferase</fullName>
        <ecNumber evidence="5">2.1.1.100</ecNumber>
    </recommendedName>
</protein>
<evidence type="ECO:0000256" key="5">
    <source>
        <dbReference type="RuleBase" id="RU362022"/>
    </source>
</evidence>
<evidence type="ECO:0000256" key="6">
    <source>
        <dbReference type="SAM" id="MobiDB-lite"/>
    </source>
</evidence>
<reference evidence="7" key="1">
    <citation type="submission" date="2020-05" db="EMBL/GenBank/DDBJ databases">
        <title>Phylogenomic resolution of chytrid fungi.</title>
        <authorList>
            <person name="Stajich J.E."/>
            <person name="Amses K."/>
            <person name="Simmons R."/>
            <person name="Seto K."/>
            <person name="Myers J."/>
            <person name="Bonds A."/>
            <person name="Quandt C.A."/>
            <person name="Barry K."/>
            <person name="Liu P."/>
            <person name="Grigoriev I."/>
            <person name="Longcore J.E."/>
            <person name="James T.Y."/>
        </authorList>
    </citation>
    <scope>NUCLEOTIDE SEQUENCE</scope>
    <source>
        <strain evidence="7">JEL0318</strain>
    </source>
</reference>
<dbReference type="PANTHER" id="PTHR12714">
    <property type="entry name" value="PROTEIN-S ISOPRENYLCYSTEINE O-METHYLTRANSFERASE"/>
    <property type="match status" value="1"/>
</dbReference>
<evidence type="ECO:0000256" key="4">
    <source>
        <dbReference type="ARBA" id="ARBA00023136"/>
    </source>
</evidence>
<dbReference type="GO" id="GO:0004671">
    <property type="term" value="F:protein C-terminal S-isoprenylcysteine carboxyl O-methyltransferase activity"/>
    <property type="evidence" value="ECO:0007669"/>
    <property type="project" value="UniProtKB-EC"/>
</dbReference>
<organism evidence="7 8">
    <name type="scientific">Rhizophlyctis rosea</name>
    <dbReference type="NCBI Taxonomy" id="64517"/>
    <lineage>
        <taxon>Eukaryota</taxon>
        <taxon>Fungi</taxon>
        <taxon>Fungi incertae sedis</taxon>
        <taxon>Chytridiomycota</taxon>
        <taxon>Chytridiomycota incertae sedis</taxon>
        <taxon>Chytridiomycetes</taxon>
        <taxon>Rhizophlyctidales</taxon>
        <taxon>Rhizophlyctidaceae</taxon>
        <taxon>Rhizophlyctis</taxon>
    </lineage>
</organism>
<keyword evidence="5" id="KW-0949">S-adenosyl-L-methionine</keyword>
<feature type="transmembrane region" description="Helical" evidence="5">
    <location>
        <begin position="65"/>
        <end position="86"/>
    </location>
</feature>
<feature type="transmembrane region" description="Helical" evidence="5">
    <location>
        <begin position="291"/>
        <end position="310"/>
    </location>
</feature>
<comment type="similarity">
    <text evidence="5">Belongs to the class VI-like SAM-binding methyltransferase superfamily. Isoprenylcysteine carboxyl methyltransferase family.</text>
</comment>
<comment type="caution">
    <text evidence="7">The sequence shown here is derived from an EMBL/GenBank/DDBJ whole genome shotgun (WGS) entry which is preliminary data.</text>
</comment>
<dbReference type="EMBL" id="JADGJD010001971">
    <property type="protein sequence ID" value="KAJ3036120.1"/>
    <property type="molecule type" value="Genomic_DNA"/>
</dbReference>
<dbReference type="GO" id="GO:0005789">
    <property type="term" value="C:endoplasmic reticulum membrane"/>
    <property type="evidence" value="ECO:0007669"/>
    <property type="project" value="UniProtKB-SubCell"/>
</dbReference>
<feature type="transmembrane region" description="Helical" evidence="5">
    <location>
        <begin position="264"/>
        <end position="284"/>
    </location>
</feature>
<dbReference type="AlphaFoldDB" id="A0AAD5S329"/>
<sequence length="404" mass="44935">MATESVEASVRRRYNLNNDSSPQSSSDPTSSTEPQPTPTRQPRPSTNTGPFGLPILNKEHTPQNVALIAFTLGITTGLGLLAGTLWDGHPSLAFVSASLALLSVLEYIGASMRNEEKGLSSFIIPFSRHQINFIAVAIAEYSWRAYFTNIPTWGRTWSRYGLVLMIMSIQLRVAFHLVPSRRNRWRQIQPSWIKGSDLALTLYLFAFFNLINGGFIYLLYSIWSSYKRITEGPDPEPAPSPEVESGNGPLSLPIFDNQHSPQNIAAYAYLLGCGVGLGIGMAWLCPTLRGFGVFLAALGVFHTLEYLTTAMYQQGRVGLSSFLLNHSPEYHAAMAGATIEFFLEWYFFRGMKFFTWMNWIGLVIVILAQTLRTTAMITAGSNFSHIIADEKEHSHQLVTTGIYS</sequence>
<feature type="compositionally biased region" description="Low complexity" evidence="6">
    <location>
        <begin position="17"/>
        <end position="34"/>
    </location>
</feature>
<dbReference type="PANTHER" id="PTHR12714:SF9">
    <property type="entry name" value="PROTEIN-S-ISOPRENYLCYSTEINE O-METHYLTRANSFERASE"/>
    <property type="match status" value="1"/>
</dbReference>
<keyword evidence="4 5" id="KW-0472">Membrane</keyword>
<dbReference type="Pfam" id="PF04140">
    <property type="entry name" value="ICMT"/>
    <property type="match status" value="1"/>
</dbReference>
<comment type="subcellular location">
    <subcellularLocation>
        <location evidence="5">Endoplasmic reticulum membrane</location>
        <topology evidence="5">Multi-pass membrane protein</topology>
    </subcellularLocation>
    <subcellularLocation>
        <location evidence="1">Membrane</location>
        <topology evidence="1">Multi-pass membrane protein</topology>
    </subcellularLocation>
</comment>
<proteinExistence type="inferred from homology"/>
<dbReference type="InterPro" id="IPR007269">
    <property type="entry name" value="ICMT_MeTrfase"/>
</dbReference>
<accession>A0AAD5S329</accession>
<gene>
    <name evidence="7" type="ORF">HK097_003923</name>
</gene>
<evidence type="ECO:0000256" key="1">
    <source>
        <dbReference type="ARBA" id="ARBA00004141"/>
    </source>
</evidence>
<dbReference type="Gene3D" id="1.20.120.1630">
    <property type="match status" value="1"/>
</dbReference>
<feature type="transmembrane region" description="Helical" evidence="5">
    <location>
        <begin position="198"/>
        <end position="220"/>
    </location>
</feature>
<keyword evidence="5" id="KW-0489">Methyltransferase</keyword>
<evidence type="ECO:0000256" key="2">
    <source>
        <dbReference type="ARBA" id="ARBA00022692"/>
    </source>
</evidence>
<dbReference type="GO" id="GO:0032259">
    <property type="term" value="P:methylation"/>
    <property type="evidence" value="ECO:0007669"/>
    <property type="project" value="UniProtKB-KW"/>
</dbReference>
<feature type="region of interest" description="Disordered" evidence="6">
    <location>
        <begin position="1"/>
        <end position="55"/>
    </location>
</feature>
<feature type="non-terminal residue" evidence="7">
    <location>
        <position position="404"/>
    </location>
</feature>
<keyword evidence="3 5" id="KW-1133">Transmembrane helix</keyword>
<feature type="transmembrane region" description="Helical" evidence="5">
    <location>
        <begin position="353"/>
        <end position="371"/>
    </location>
</feature>
<keyword evidence="5" id="KW-0808">Transferase</keyword>
<dbReference type="EC" id="2.1.1.100" evidence="5"/>
<keyword evidence="8" id="KW-1185">Reference proteome</keyword>
<evidence type="ECO:0000313" key="8">
    <source>
        <dbReference type="Proteomes" id="UP001212841"/>
    </source>
</evidence>
<comment type="catalytic activity">
    <reaction evidence="5">
        <text>[protein]-C-terminal S-[(2E,6E)-farnesyl]-L-cysteine + S-adenosyl-L-methionine = [protein]-C-terminal S-[(2E,6E)-farnesyl]-L-cysteine methyl ester + S-adenosyl-L-homocysteine</text>
        <dbReference type="Rhea" id="RHEA:21672"/>
        <dbReference type="Rhea" id="RHEA-COMP:12125"/>
        <dbReference type="Rhea" id="RHEA-COMP:12126"/>
        <dbReference type="ChEBI" id="CHEBI:57856"/>
        <dbReference type="ChEBI" id="CHEBI:59789"/>
        <dbReference type="ChEBI" id="CHEBI:90510"/>
        <dbReference type="ChEBI" id="CHEBI:90511"/>
        <dbReference type="EC" id="2.1.1.100"/>
    </reaction>
</comment>
<evidence type="ECO:0000256" key="3">
    <source>
        <dbReference type="ARBA" id="ARBA00022989"/>
    </source>
</evidence>
<dbReference type="Proteomes" id="UP001212841">
    <property type="component" value="Unassembled WGS sequence"/>
</dbReference>
<keyword evidence="5" id="KW-0256">Endoplasmic reticulum</keyword>
<evidence type="ECO:0000313" key="7">
    <source>
        <dbReference type="EMBL" id="KAJ3036120.1"/>
    </source>
</evidence>
<name>A0AAD5S329_9FUNG</name>